<reference evidence="1" key="2">
    <citation type="submission" date="2020-11" db="EMBL/GenBank/DDBJ databases">
        <authorList>
            <person name="McCartney M.A."/>
            <person name="Auch B."/>
            <person name="Kono T."/>
            <person name="Mallez S."/>
            <person name="Becker A."/>
            <person name="Gohl D.M."/>
            <person name="Silverstein K.A.T."/>
            <person name="Koren S."/>
            <person name="Bechman K.B."/>
            <person name="Herman A."/>
            <person name="Abrahante J.E."/>
            <person name="Garbe J."/>
        </authorList>
    </citation>
    <scope>NUCLEOTIDE SEQUENCE</scope>
    <source>
        <strain evidence="1">Duluth1</strain>
        <tissue evidence="1">Whole animal</tissue>
    </source>
</reference>
<gene>
    <name evidence="1" type="ORF">DPMN_093906</name>
</gene>
<comment type="caution">
    <text evidence="1">The sequence shown here is derived from an EMBL/GenBank/DDBJ whole genome shotgun (WGS) entry which is preliminary data.</text>
</comment>
<protein>
    <submittedName>
        <fullName evidence="1">Uncharacterized protein</fullName>
    </submittedName>
</protein>
<evidence type="ECO:0000313" key="1">
    <source>
        <dbReference type="EMBL" id="KAH3851424.1"/>
    </source>
</evidence>
<dbReference type="EMBL" id="JAIWYP010000003">
    <property type="protein sequence ID" value="KAH3851424.1"/>
    <property type="molecule type" value="Genomic_DNA"/>
</dbReference>
<accession>A0A9D4L4Z5</accession>
<keyword evidence="2" id="KW-1185">Reference proteome</keyword>
<name>A0A9D4L4Z5_DREPO</name>
<proteinExistence type="predicted"/>
<dbReference type="AlphaFoldDB" id="A0A9D4L4Z5"/>
<sequence>MFSRTVNDAPGQPRHQYDCLRSLYGSYTDHPACCYLPVTSWINTAVLNFQKRSYWPPGARSTVPDVPGIQGSTRHLRGSHAGMFRI</sequence>
<reference evidence="1" key="1">
    <citation type="journal article" date="2019" name="bioRxiv">
        <title>The Genome of the Zebra Mussel, Dreissena polymorpha: A Resource for Invasive Species Research.</title>
        <authorList>
            <person name="McCartney M.A."/>
            <person name="Auch B."/>
            <person name="Kono T."/>
            <person name="Mallez S."/>
            <person name="Zhang Y."/>
            <person name="Obille A."/>
            <person name="Becker A."/>
            <person name="Abrahante J.E."/>
            <person name="Garbe J."/>
            <person name="Badalamenti J.P."/>
            <person name="Herman A."/>
            <person name="Mangelson H."/>
            <person name="Liachko I."/>
            <person name="Sullivan S."/>
            <person name="Sone E.D."/>
            <person name="Koren S."/>
            <person name="Silverstein K.A.T."/>
            <person name="Beckman K.B."/>
            <person name="Gohl D.M."/>
        </authorList>
    </citation>
    <scope>NUCLEOTIDE SEQUENCE</scope>
    <source>
        <strain evidence="1">Duluth1</strain>
        <tissue evidence="1">Whole animal</tissue>
    </source>
</reference>
<evidence type="ECO:0000313" key="2">
    <source>
        <dbReference type="Proteomes" id="UP000828390"/>
    </source>
</evidence>
<dbReference type="Proteomes" id="UP000828390">
    <property type="component" value="Unassembled WGS sequence"/>
</dbReference>
<organism evidence="1 2">
    <name type="scientific">Dreissena polymorpha</name>
    <name type="common">Zebra mussel</name>
    <name type="synonym">Mytilus polymorpha</name>
    <dbReference type="NCBI Taxonomy" id="45954"/>
    <lineage>
        <taxon>Eukaryota</taxon>
        <taxon>Metazoa</taxon>
        <taxon>Spiralia</taxon>
        <taxon>Lophotrochozoa</taxon>
        <taxon>Mollusca</taxon>
        <taxon>Bivalvia</taxon>
        <taxon>Autobranchia</taxon>
        <taxon>Heteroconchia</taxon>
        <taxon>Euheterodonta</taxon>
        <taxon>Imparidentia</taxon>
        <taxon>Neoheterodontei</taxon>
        <taxon>Myida</taxon>
        <taxon>Dreissenoidea</taxon>
        <taxon>Dreissenidae</taxon>
        <taxon>Dreissena</taxon>
    </lineage>
</organism>